<name>A0A699R0N3_TANCI</name>
<proteinExistence type="predicted"/>
<dbReference type="EMBL" id="BKCJ011066028">
    <property type="protein sequence ID" value="GFC78517.1"/>
    <property type="molecule type" value="Genomic_DNA"/>
</dbReference>
<dbReference type="AlphaFoldDB" id="A0A699R0N3"/>
<accession>A0A699R0N3</accession>
<sequence>MLEAFLAGFHREHVAEPAGFEVIDGDGEAHALAAVAVAGEGKRRIGRRERGAAVQRAEAVEHVGPHHEVQAAVAGAYFLHLQAQQLAECVVPQHQLLHGFGRVVIDGQLRAHATKKLGDCALCGAAAGWRGSGHRGTRHTARRGWPALAAALARRPRPAGLWGS</sequence>
<gene>
    <name evidence="1" type="ORF">Tci_850487</name>
</gene>
<protein>
    <submittedName>
        <fullName evidence="1">Uncharacterized protein</fullName>
    </submittedName>
</protein>
<organism evidence="1">
    <name type="scientific">Tanacetum cinerariifolium</name>
    <name type="common">Dalmatian daisy</name>
    <name type="synonym">Chrysanthemum cinerariifolium</name>
    <dbReference type="NCBI Taxonomy" id="118510"/>
    <lineage>
        <taxon>Eukaryota</taxon>
        <taxon>Viridiplantae</taxon>
        <taxon>Streptophyta</taxon>
        <taxon>Embryophyta</taxon>
        <taxon>Tracheophyta</taxon>
        <taxon>Spermatophyta</taxon>
        <taxon>Magnoliopsida</taxon>
        <taxon>eudicotyledons</taxon>
        <taxon>Gunneridae</taxon>
        <taxon>Pentapetalae</taxon>
        <taxon>asterids</taxon>
        <taxon>campanulids</taxon>
        <taxon>Asterales</taxon>
        <taxon>Asteraceae</taxon>
        <taxon>Asteroideae</taxon>
        <taxon>Anthemideae</taxon>
        <taxon>Anthemidinae</taxon>
        <taxon>Tanacetum</taxon>
    </lineage>
</organism>
<evidence type="ECO:0000313" key="1">
    <source>
        <dbReference type="EMBL" id="GFC78517.1"/>
    </source>
</evidence>
<reference evidence="1" key="1">
    <citation type="journal article" date="2019" name="Sci. Rep.">
        <title>Draft genome of Tanacetum cinerariifolium, the natural source of mosquito coil.</title>
        <authorList>
            <person name="Yamashiro T."/>
            <person name="Shiraishi A."/>
            <person name="Satake H."/>
            <person name="Nakayama K."/>
        </authorList>
    </citation>
    <scope>NUCLEOTIDE SEQUENCE</scope>
</reference>
<comment type="caution">
    <text evidence="1">The sequence shown here is derived from an EMBL/GenBank/DDBJ whole genome shotgun (WGS) entry which is preliminary data.</text>
</comment>